<dbReference type="KEGG" id="cyn:Cyan7425_5269"/>
<reference evidence="1" key="1">
    <citation type="submission" date="2009-01" db="EMBL/GenBank/DDBJ databases">
        <title>Complete sequence of plasmid3 Cyanothece sp. PCC 7425.</title>
        <authorList>
            <consortium name="US DOE Joint Genome Institute"/>
            <person name="Lucas S."/>
            <person name="Copeland A."/>
            <person name="Lapidus A."/>
            <person name="Glavina del Rio T."/>
            <person name="Dalin E."/>
            <person name="Tice H."/>
            <person name="Bruce D."/>
            <person name="Goodwin L."/>
            <person name="Pitluck S."/>
            <person name="Sims D."/>
            <person name="Meineke L."/>
            <person name="Brettin T."/>
            <person name="Detter J.C."/>
            <person name="Han C."/>
            <person name="Larimer F."/>
            <person name="Land M."/>
            <person name="Hauser L."/>
            <person name="Kyrpides N."/>
            <person name="Ovchinnikova G."/>
            <person name="Liberton M."/>
            <person name="Stoeckel J."/>
            <person name="Banerjee A."/>
            <person name="Singh A."/>
            <person name="Page L."/>
            <person name="Sato H."/>
            <person name="Zhao L."/>
            <person name="Sherman L."/>
            <person name="Pakrasi H."/>
            <person name="Richardson P."/>
        </authorList>
    </citation>
    <scope>NUCLEOTIDE SEQUENCE</scope>
    <source>
        <strain evidence="1">PCC 7425</strain>
        <plasmid evidence="1">pP742503</plasmid>
    </source>
</reference>
<sequence length="185" mass="20772">MELAREILPLWTDWGIEDSGVLIHSLGVTFLTSIGQHLGYVSVSEVPVPQQGPFAHVGDDVRSDSIWFDRSNRSPVLIAEFERYSGSDEHKLKLESKVKNLLLAQHRCSPTSKPTAILLLAYWTKGLASLPKHAELQSIVQHGFETRSRQKVLGCNSRLLFLQFVMQESNSNLLHLTRIITRGVS</sequence>
<name>B8HZP4_CYAP4</name>
<gene>
    <name evidence="1" type="ordered locus">Cyan7425_5269</name>
</gene>
<evidence type="ECO:0000313" key="1">
    <source>
        <dbReference type="EMBL" id="ACL47892.1"/>
    </source>
</evidence>
<dbReference type="HOGENOM" id="CLU_121833_0_0_3"/>
<organism evidence="1">
    <name type="scientific">Cyanothece sp. (strain PCC 7425 / ATCC 29141)</name>
    <dbReference type="NCBI Taxonomy" id="395961"/>
    <lineage>
        <taxon>Bacteria</taxon>
        <taxon>Bacillati</taxon>
        <taxon>Cyanobacteriota</taxon>
        <taxon>Cyanophyceae</taxon>
        <taxon>Gomontiellales</taxon>
        <taxon>Cyanothecaceae</taxon>
        <taxon>Cyanothece</taxon>
    </lineage>
</organism>
<proteinExistence type="predicted"/>
<dbReference type="EMBL" id="CP001347">
    <property type="protein sequence ID" value="ACL47892.1"/>
    <property type="molecule type" value="Genomic_DNA"/>
</dbReference>
<protein>
    <submittedName>
        <fullName evidence="1">Uncharacterized protein</fullName>
    </submittedName>
</protein>
<accession>B8HZP4</accession>
<keyword evidence="1" id="KW-0614">Plasmid</keyword>
<geneLocation type="plasmid" evidence="1">
    <name>pP742503</name>
</geneLocation>
<dbReference type="AlphaFoldDB" id="B8HZP4"/>